<dbReference type="EMBL" id="QOQW01000002">
    <property type="protein sequence ID" value="RCK81432.1"/>
    <property type="molecule type" value="Genomic_DNA"/>
</dbReference>
<evidence type="ECO:0000313" key="3">
    <source>
        <dbReference type="EMBL" id="RCK81432.1"/>
    </source>
</evidence>
<evidence type="ECO:0000256" key="2">
    <source>
        <dbReference type="SAM" id="Phobius"/>
    </source>
</evidence>
<reference evidence="3 4" key="1">
    <citation type="submission" date="2018-05" db="EMBL/GenBank/DDBJ databases">
        <title>A metagenomic window into the 2 km-deep terrestrial subsurface aquifer revealed taxonomically and functionally diverse microbial community comprising novel uncultured bacterial lineages.</title>
        <authorList>
            <person name="Kadnikov V.V."/>
            <person name="Mardanov A.V."/>
            <person name="Beletsky A.V."/>
            <person name="Banks D."/>
            <person name="Pimenov N.V."/>
            <person name="Frank Y.A."/>
            <person name="Karnachuk O.V."/>
            <person name="Ravin N.V."/>
        </authorList>
    </citation>
    <scope>NUCLEOTIDE SEQUENCE [LARGE SCALE GENOMIC DNA]</scope>
    <source>
        <strain evidence="3">BY5</strain>
    </source>
</reference>
<sequence>MPSIQNPPEVFGEGPLAGRRSTSDGGPRGFTVVEVVVAAIVLVVFAGGAWLIYRGVAGAVRQSSWSMTAQQTARQGLAFLREEMARATYRSEVTVNSVETQENDYQMELVRGRTTAGPGVTVLARWAICAPFTDKGGYVFRSSLVLNGSRLLYSRTQVEPRTGSVPNEPAIADKLLMEDVAAITLTPSTTPGVASATLLQIEVELADPRHPAVRVTERTAANVEVRWKDL</sequence>
<keyword evidence="2" id="KW-0812">Transmembrane</keyword>
<accession>A0A367ZVQ0</accession>
<comment type="caution">
    <text evidence="3">The sequence shown here is derived from an EMBL/GenBank/DDBJ whole genome shotgun (WGS) entry which is preliminary data.</text>
</comment>
<proteinExistence type="predicted"/>
<evidence type="ECO:0000256" key="1">
    <source>
        <dbReference type="SAM" id="MobiDB-lite"/>
    </source>
</evidence>
<organism evidence="3 4">
    <name type="scientific">Candidatus Ozemobacter sibiricus</name>
    <dbReference type="NCBI Taxonomy" id="2268124"/>
    <lineage>
        <taxon>Bacteria</taxon>
        <taxon>Candidatus Ozemobacteria</taxon>
        <taxon>Candidatus Ozemobacterales</taxon>
        <taxon>Candidatus Ozemobacteraceae</taxon>
        <taxon>Candidatus Ozemobacter</taxon>
    </lineage>
</organism>
<feature type="region of interest" description="Disordered" evidence="1">
    <location>
        <begin position="1"/>
        <end position="24"/>
    </location>
</feature>
<feature type="transmembrane region" description="Helical" evidence="2">
    <location>
        <begin position="30"/>
        <end position="53"/>
    </location>
</feature>
<keyword evidence="2" id="KW-0472">Membrane</keyword>
<keyword evidence="2" id="KW-1133">Transmembrane helix</keyword>
<protein>
    <recommendedName>
        <fullName evidence="5">Prepilin-type N-terminal cleavage/methylation domain-containing protein</fullName>
    </recommendedName>
</protein>
<gene>
    <name evidence="3" type="ORF">OZSIB_2301</name>
</gene>
<dbReference type="AlphaFoldDB" id="A0A367ZVQ0"/>
<evidence type="ECO:0000313" key="4">
    <source>
        <dbReference type="Proteomes" id="UP000252355"/>
    </source>
</evidence>
<dbReference type="Proteomes" id="UP000252355">
    <property type="component" value="Unassembled WGS sequence"/>
</dbReference>
<name>A0A367ZVQ0_9BACT</name>
<evidence type="ECO:0008006" key="5">
    <source>
        <dbReference type="Google" id="ProtNLM"/>
    </source>
</evidence>